<dbReference type="InParanoid" id="A0A409VA97"/>
<reference evidence="2 3" key="1">
    <citation type="journal article" date="2018" name="Evol. Lett.">
        <title>Horizontal gene cluster transfer increased hallucinogenic mushroom diversity.</title>
        <authorList>
            <person name="Reynolds H.T."/>
            <person name="Vijayakumar V."/>
            <person name="Gluck-Thaler E."/>
            <person name="Korotkin H.B."/>
            <person name="Matheny P.B."/>
            <person name="Slot J.C."/>
        </authorList>
    </citation>
    <scope>NUCLEOTIDE SEQUENCE [LARGE SCALE GENOMIC DNA]</scope>
    <source>
        <strain evidence="2 3">2629</strain>
    </source>
</reference>
<evidence type="ECO:0000256" key="1">
    <source>
        <dbReference type="SAM" id="MobiDB-lite"/>
    </source>
</evidence>
<dbReference type="AlphaFoldDB" id="A0A409VA97"/>
<dbReference type="EMBL" id="NHTK01006111">
    <property type="protein sequence ID" value="PPQ63766.1"/>
    <property type="molecule type" value="Genomic_DNA"/>
</dbReference>
<gene>
    <name evidence="2" type="ORF">CVT24_004275</name>
</gene>
<proteinExistence type="predicted"/>
<protein>
    <submittedName>
        <fullName evidence="2">Uncharacterized protein</fullName>
    </submittedName>
</protein>
<comment type="caution">
    <text evidence="2">The sequence shown here is derived from an EMBL/GenBank/DDBJ whole genome shotgun (WGS) entry which is preliminary data.</text>
</comment>
<name>A0A409VA97_9AGAR</name>
<keyword evidence="3" id="KW-1185">Reference proteome</keyword>
<feature type="compositionally biased region" description="Basic and acidic residues" evidence="1">
    <location>
        <begin position="33"/>
        <end position="43"/>
    </location>
</feature>
<dbReference type="OrthoDB" id="10413052at2759"/>
<feature type="region of interest" description="Disordered" evidence="1">
    <location>
        <begin position="29"/>
        <end position="66"/>
    </location>
</feature>
<accession>A0A409VA97</accession>
<dbReference type="Proteomes" id="UP000284842">
    <property type="component" value="Unassembled WGS sequence"/>
</dbReference>
<sequence>MTLLWLNDMTYQNADTTFQDEAQVYSPNVNNRHRFDGSEKFDDGQTSGSESASISPENSECESPIELEDEGWEAHAAARRAAAATGLPFRFRIRSSYHSDYSGITAIDTDADLSECPCRSTSTLLDATAFDPEPKDTDDSDFSVEDDLDESSDHIKFTDVFETVDCTITRTVIRPAFQAAGRRLKTRSFSFLSNGRKSSSSSLKGLKLMRSTPSFPLHLGHLGNGRTVTADSFEEDLDALQKKRELEQRGKLPDLRVRVDVEKSVYAEERWRGAIHTLLYSHLPRTTTGVTGHIEVV</sequence>
<feature type="region of interest" description="Disordered" evidence="1">
    <location>
        <begin position="125"/>
        <end position="147"/>
    </location>
</feature>
<organism evidence="2 3">
    <name type="scientific">Panaeolus cyanescens</name>
    <dbReference type="NCBI Taxonomy" id="181874"/>
    <lineage>
        <taxon>Eukaryota</taxon>
        <taxon>Fungi</taxon>
        <taxon>Dikarya</taxon>
        <taxon>Basidiomycota</taxon>
        <taxon>Agaricomycotina</taxon>
        <taxon>Agaricomycetes</taxon>
        <taxon>Agaricomycetidae</taxon>
        <taxon>Agaricales</taxon>
        <taxon>Agaricineae</taxon>
        <taxon>Galeropsidaceae</taxon>
        <taxon>Panaeolus</taxon>
    </lineage>
</organism>
<evidence type="ECO:0000313" key="3">
    <source>
        <dbReference type="Proteomes" id="UP000284842"/>
    </source>
</evidence>
<feature type="compositionally biased region" description="Acidic residues" evidence="1">
    <location>
        <begin position="138"/>
        <end position="147"/>
    </location>
</feature>
<evidence type="ECO:0000313" key="2">
    <source>
        <dbReference type="EMBL" id="PPQ63766.1"/>
    </source>
</evidence>
<feature type="compositionally biased region" description="Polar residues" evidence="1">
    <location>
        <begin position="44"/>
        <end position="58"/>
    </location>
</feature>